<dbReference type="InterPro" id="IPR016181">
    <property type="entry name" value="Acyl_CoA_acyltransferase"/>
</dbReference>
<feature type="domain" description="N-acetyltransferase" evidence="2">
    <location>
        <begin position="3"/>
        <end position="162"/>
    </location>
</feature>
<accession>A0AAU7V8X1</accession>
<dbReference type="EC" id="2.-.-.-" evidence="3"/>
<dbReference type="GO" id="GO:0016747">
    <property type="term" value="F:acyltransferase activity, transferring groups other than amino-acyl groups"/>
    <property type="evidence" value="ECO:0007669"/>
    <property type="project" value="InterPro"/>
</dbReference>
<protein>
    <submittedName>
        <fullName evidence="3">GNAT family protein</fullName>
        <ecNumber evidence="3">2.-.-.-</ecNumber>
    </submittedName>
</protein>
<gene>
    <name evidence="3" type="ORF">SAC06_03010</name>
</gene>
<name>A0AAU7V8X1_9ACTO</name>
<dbReference type="Gene3D" id="3.40.630.30">
    <property type="match status" value="1"/>
</dbReference>
<dbReference type="PANTHER" id="PTHR43415:SF3">
    <property type="entry name" value="GNAT-FAMILY ACETYLTRANSFERASE"/>
    <property type="match status" value="1"/>
</dbReference>
<evidence type="ECO:0000256" key="1">
    <source>
        <dbReference type="SAM" id="MobiDB-lite"/>
    </source>
</evidence>
<dbReference type="PROSITE" id="PS51186">
    <property type="entry name" value="GNAT"/>
    <property type="match status" value="1"/>
</dbReference>
<dbReference type="KEGG" id="sapp:SAC06_03010"/>
<proteinExistence type="predicted"/>
<dbReference type="RefSeq" id="WP_350258745.1">
    <property type="nucleotide sequence ID" value="NZ_CP138335.1"/>
</dbReference>
<dbReference type="PANTHER" id="PTHR43415">
    <property type="entry name" value="SPERMIDINE N(1)-ACETYLTRANSFERASE"/>
    <property type="match status" value="1"/>
</dbReference>
<evidence type="ECO:0000259" key="2">
    <source>
        <dbReference type="PROSITE" id="PS51186"/>
    </source>
</evidence>
<dbReference type="InterPro" id="IPR000182">
    <property type="entry name" value="GNAT_dom"/>
</dbReference>
<dbReference type="EMBL" id="CP138335">
    <property type="protein sequence ID" value="XBW08545.1"/>
    <property type="molecule type" value="Genomic_DNA"/>
</dbReference>
<organism evidence="3">
    <name type="scientific">Scrofimicrobium appendicitidis</name>
    <dbReference type="NCBI Taxonomy" id="3079930"/>
    <lineage>
        <taxon>Bacteria</taxon>
        <taxon>Bacillati</taxon>
        <taxon>Actinomycetota</taxon>
        <taxon>Actinomycetes</taxon>
        <taxon>Actinomycetales</taxon>
        <taxon>Actinomycetaceae</taxon>
        <taxon>Scrofimicrobium</taxon>
    </lineage>
</organism>
<sequence>MSRLVRKLEAGDLPLRSAWLRHEQAQGTMFLQGSFSEDDTRAWFDRISGDSTRLDVVLEDEGVPVAAGGITGIGSDRPAEVYAFVSPDARRMGYGKDLVEALCALGLGVLQLNRLYLWVHGNNQPALKLYTKCGLRQEGCLRQHLMVEGQWIDRIVMGILAEEWSAPAEPQWELEPSLAERGPRPSNR</sequence>
<evidence type="ECO:0000313" key="3">
    <source>
        <dbReference type="EMBL" id="XBW08545.1"/>
    </source>
</evidence>
<dbReference type="AlphaFoldDB" id="A0AAU7V8X1"/>
<dbReference type="SUPFAM" id="SSF55729">
    <property type="entry name" value="Acyl-CoA N-acyltransferases (Nat)"/>
    <property type="match status" value="1"/>
</dbReference>
<dbReference type="CDD" id="cd04301">
    <property type="entry name" value="NAT_SF"/>
    <property type="match status" value="1"/>
</dbReference>
<keyword evidence="3" id="KW-0808">Transferase</keyword>
<feature type="region of interest" description="Disordered" evidence="1">
    <location>
        <begin position="169"/>
        <end position="188"/>
    </location>
</feature>
<dbReference type="Pfam" id="PF00583">
    <property type="entry name" value="Acetyltransf_1"/>
    <property type="match status" value="1"/>
</dbReference>
<reference evidence="3" key="1">
    <citation type="submission" date="2023-11" db="EMBL/GenBank/DDBJ databases">
        <title>Scrofimicrobium hongkongense sp. nov., isolated from a patient with peritonitis.</title>
        <authorList>
            <person name="Lao H.Y."/>
            <person name="Wong A.Y.P."/>
            <person name="Ng T.L."/>
            <person name="Wong R.Y.L."/>
            <person name="Yau M.C.Y."/>
            <person name="Lam J.Y.W."/>
            <person name="Siu G.K.H."/>
        </authorList>
    </citation>
    <scope>NUCLEOTIDE SEQUENCE</scope>
    <source>
        <strain evidence="3">R131</strain>
    </source>
</reference>